<keyword evidence="2" id="KW-1185">Reference proteome</keyword>
<accession>A0ABN7AKG0</accession>
<dbReference type="Proteomes" id="UP001307889">
    <property type="component" value="Chromosome 2"/>
</dbReference>
<organism evidence="1 2">
    <name type="scientific">Nesidiocoris tenuis</name>
    <dbReference type="NCBI Taxonomy" id="355587"/>
    <lineage>
        <taxon>Eukaryota</taxon>
        <taxon>Metazoa</taxon>
        <taxon>Ecdysozoa</taxon>
        <taxon>Arthropoda</taxon>
        <taxon>Hexapoda</taxon>
        <taxon>Insecta</taxon>
        <taxon>Pterygota</taxon>
        <taxon>Neoptera</taxon>
        <taxon>Paraneoptera</taxon>
        <taxon>Hemiptera</taxon>
        <taxon>Heteroptera</taxon>
        <taxon>Panheteroptera</taxon>
        <taxon>Cimicomorpha</taxon>
        <taxon>Miridae</taxon>
        <taxon>Dicyphina</taxon>
        <taxon>Nesidiocoris</taxon>
    </lineage>
</organism>
<name>A0ABN7AKG0_9HEMI</name>
<protein>
    <recommendedName>
        <fullName evidence="3">MAM domain-containing protein</fullName>
    </recommendedName>
</protein>
<dbReference type="EMBL" id="AP028910">
    <property type="protein sequence ID" value="BES91365.1"/>
    <property type="molecule type" value="Genomic_DNA"/>
</dbReference>
<evidence type="ECO:0000313" key="1">
    <source>
        <dbReference type="EMBL" id="BES91365.1"/>
    </source>
</evidence>
<evidence type="ECO:0008006" key="3">
    <source>
        <dbReference type="Google" id="ProtNLM"/>
    </source>
</evidence>
<gene>
    <name evidence="1" type="ORF">NTJ_04173</name>
</gene>
<evidence type="ECO:0000313" key="2">
    <source>
        <dbReference type="Proteomes" id="UP001307889"/>
    </source>
</evidence>
<sequence length="101" mass="11715">MISPVDHPTPIGCRPDVYTGNRRRMCRIEEQSRIWDIATMDETGTVIERPWTCGEDRGLCQWEEEHPTCSLALKHTQTQEHVQTVEVRSYNGRGHQHARDS</sequence>
<proteinExistence type="predicted"/>
<reference evidence="1 2" key="1">
    <citation type="submission" date="2023-09" db="EMBL/GenBank/DDBJ databases">
        <title>Nesidiocoris tenuis whole genome shotgun sequence.</title>
        <authorList>
            <person name="Shibata T."/>
            <person name="Shimoda M."/>
            <person name="Kobayashi T."/>
            <person name="Uehara T."/>
        </authorList>
    </citation>
    <scope>NUCLEOTIDE SEQUENCE [LARGE SCALE GENOMIC DNA]</scope>
    <source>
        <strain evidence="1 2">Japan</strain>
    </source>
</reference>